<dbReference type="Pfam" id="PF07690">
    <property type="entry name" value="MFS_1"/>
    <property type="match status" value="1"/>
</dbReference>
<dbReference type="GO" id="GO:0015293">
    <property type="term" value="F:symporter activity"/>
    <property type="evidence" value="ECO:0007669"/>
    <property type="project" value="UniProtKB-KW"/>
</dbReference>
<feature type="transmembrane region" description="Helical" evidence="9">
    <location>
        <begin position="386"/>
        <end position="408"/>
    </location>
</feature>
<feature type="transmembrane region" description="Helical" evidence="9">
    <location>
        <begin position="357"/>
        <end position="380"/>
    </location>
</feature>
<dbReference type="InterPro" id="IPR011701">
    <property type="entry name" value="MFS"/>
</dbReference>
<evidence type="ECO:0000256" key="7">
    <source>
        <dbReference type="ARBA" id="ARBA00022989"/>
    </source>
</evidence>
<reference evidence="11 12" key="1">
    <citation type="submission" date="2020-04" db="EMBL/GenBank/DDBJ databases">
        <title>Paraburkholderia sp. G-4-1-8 isolated from soil.</title>
        <authorList>
            <person name="Dahal R.H."/>
        </authorList>
    </citation>
    <scope>NUCLEOTIDE SEQUENCE [LARGE SCALE GENOMIC DNA]</scope>
    <source>
        <strain evidence="11 12">G-4-1-8</strain>
    </source>
</reference>
<dbReference type="InterPro" id="IPR005829">
    <property type="entry name" value="Sugar_transporter_CS"/>
</dbReference>
<evidence type="ECO:0000259" key="10">
    <source>
        <dbReference type="PROSITE" id="PS50850"/>
    </source>
</evidence>
<feature type="transmembrane region" description="Helical" evidence="9">
    <location>
        <begin position="320"/>
        <end position="345"/>
    </location>
</feature>
<dbReference type="EMBL" id="JABBFZ010000006">
    <property type="protein sequence ID" value="NML31840.1"/>
    <property type="molecule type" value="Genomic_DNA"/>
</dbReference>
<dbReference type="SUPFAM" id="SSF103473">
    <property type="entry name" value="MFS general substrate transporter"/>
    <property type="match status" value="1"/>
</dbReference>
<evidence type="ECO:0000313" key="11">
    <source>
        <dbReference type="EMBL" id="NML31840.1"/>
    </source>
</evidence>
<dbReference type="PROSITE" id="PS50850">
    <property type="entry name" value="MFS"/>
    <property type="match status" value="1"/>
</dbReference>
<feature type="transmembrane region" description="Helical" evidence="9">
    <location>
        <begin position="94"/>
        <end position="114"/>
    </location>
</feature>
<feature type="domain" description="Major facilitator superfamily (MFS) profile" evidence="10">
    <location>
        <begin position="1"/>
        <end position="412"/>
    </location>
</feature>
<feature type="transmembrane region" description="Helical" evidence="9">
    <location>
        <begin position="7"/>
        <end position="28"/>
    </location>
</feature>
<dbReference type="InterPro" id="IPR036259">
    <property type="entry name" value="MFS_trans_sf"/>
</dbReference>
<evidence type="ECO:0000256" key="4">
    <source>
        <dbReference type="ARBA" id="ARBA00022475"/>
    </source>
</evidence>
<evidence type="ECO:0000313" key="12">
    <source>
        <dbReference type="Proteomes" id="UP000583127"/>
    </source>
</evidence>
<organism evidence="11 12">
    <name type="scientific">Paraburkholderia antibiotica</name>
    <dbReference type="NCBI Taxonomy" id="2728839"/>
    <lineage>
        <taxon>Bacteria</taxon>
        <taxon>Pseudomonadati</taxon>
        <taxon>Pseudomonadota</taxon>
        <taxon>Betaproteobacteria</taxon>
        <taxon>Burkholderiales</taxon>
        <taxon>Burkholderiaceae</taxon>
        <taxon>Paraburkholderia</taxon>
    </lineage>
</organism>
<dbReference type="Gene3D" id="1.20.1250.20">
    <property type="entry name" value="MFS general substrate transporter like domains"/>
    <property type="match status" value="2"/>
</dbReference>
<comment type="similarity">
    <text evidence="2">Belongs to the major facilitator superfamily. Metabolite:H+ Symporter (MHS) family (TC 2.A.1.6) family.</text>
</comment>
<feature type="transmembrane region" description="Helical" evidence="9">
    <location>
        <begin position="70"/>
        <end position="88"/>
    </location>
</feature>
<feature type="transmembrane region" description="Helical" evidence="9">
    <location>
        <begin position="265"/>
        <end position="285"/>
    </location>
</feature>
<dbReference type="AlphaFoldDB" id="A0A7X9ZYL7"/>
<protein>
    <submittedName>
        <fullName evidence="11">MFS transporter</fullName>
    </submittedName>
</protein>
<evidence type="ECO:0000256" key="5">
    <source>
        <dbReference type="ARBA" id="ARBA00022692"/>
    </source>
</evidence>
<dbReference type="InterPro" id="IPR020846">
    <property type="entry name" value="MFS_dom"/>
</dbReference>
<name>A0A7X9ZYL7_9BURK</name>
<feature type="transmembrane region" description="Helical" evidence="9">
    <location>
        <begin position="34"/>
        <end position="58"/>
    </location>
</feature>
<dbReference type="GO" id="GO:0005886">
    <property type="term" value="C:plasma membrane"/>
    <property type="evidence" value="ECO:0007669"/>
    <property type="project" value="UniProtKB-SubCell"/>
</dbReference>
<comment type="caution">
    <text evidence="11">The sequence shown here is derived from an EMBL/GenBank/DDBJ whole genome shotgun (WGS) entry which is preliminary data.</text>
</comment>
<evidence type="ECO:0000256" key="6">
    <source>
        <dbReference type="ARBA" id="ARBA00022847"/>
    </source>
</evidence>
<accession>A0A7X9ZYL7</accession>
<feature type="transmembrane region" description="Helical" evidence="9">
    <location>
        <begin position="223"/>
        <end position="245"/>
    </location>
</feature>
<keyword evidence="12" id="KW-1185">Reference proteome</keyword>
<dbReference type="Proteomes" id="UP000583127">
    <property type="component" value="Unassembled WGS sequence"/>
</dbReference>
<keyword evidence="6" id="KW-0769">Symport</keyword>
<feature type="transmembrane region" description="Helical" evidence="9">
    <location>
        <begin position="171"/>
        <end position="191"/>
    </location>
</feature>
<keyword evidence="8 9" id="KW-0472">Membrane</keyword>
<dbReference type="PANTHER" id="PTHR43528:SF1">
    <property type="entry name" value="ALPHA-KETOGLUTARATE PERMEASE"/>
    <property type="match status" value="1"/>
</dbReference>
<keyword evidence="7 9" id="KW-1133">Transmembrane helix</keyword>
<feature type="transmembrane region" description="Helical" evidence="9">
    <location>
        <begin position="297"/>
        <end position="314"/>
    </location>
</feature>
<keyword evidence="5 9" id="KW-0812">Transmembrane</keyword>
<comment type="subcellular location">
    <subcellularLocation>
        <location evidence="1">Cell membrane</location>
        <topology evidence="1">Multi-pass membrane protein</topology>
    </subcellularLocation>
</comment>
<sequence length="434" mass="45606">MSCLGWAFDLFDLFILLYVAPILATVFFDSSRQMLSLAAVYGAFTATLIMRPVGGYLFGRYSDRHGRKKTLVMASIGVGVSTALMGTIPTYQSIGIAAPMLFLLLRLVQGVYMGGMVAATHTLGTESIGPKHRGLASGIICGGGSGIGKLFASLIYVLVSAVIPAAAFTAWGWRIMFFSGLASSLLGLFVFTRLQESPLWVALATQHRAEPTKQQNRASALRGGFVGITVGCVLLTLAGGGLSYLTSGYLPTFLKIVNHVPHTTLGLILSASAVCVSLTSVASGALTDRIGRRRAMLIYGLISLVSIPLLYLGLTHAQGIGAIAFYTVALSSIGTFCYAPLVIVLNERFPTEIRSSGTAISWNVGFAIGGSMPTLVSLLASEVGALPMTLAVVSALVSLVYLAVVFLMPETKGAMDESSVPVASKHTFATSGRI</sequence>
<evidence type="ECO:0000256" key="9">
    <source>
        <dbReference type="SAM" id="Phobius"/>
    </source>
</evidence>
<keyword evidence="3" id="KW-0813">Transport</keyword>
<gene>
    <name evidence="11" type="ORF">HHL14_13450</name>
</gene>
<evidence type="ECO:0000256" key="2">
    <source>
        <dbReference type="ARBA" id="ARBA00008240"/>
    </source>
</evidence>
<evidence type="ECO:0000256" key="3">
    <source>
        <dbReference type="ARBA" id="ARBA00022448"/>
    </source>
</evidence>
<dbReference type="InterPro" id="IPR051084">
    <property type="entry name" value="H+-coupled_symporters"/>
</dbReference>
<evidence type="ECO:0000256" key="1">
    <source>
        <dbReference type="ARBA" id="ARBA00004651"/>
    </source>
</evidence>
<feature type="transmembrane region" description="Helical" evidence="9">
    <location>
        <begin position="135"/>
        <end position="159"/>
    </location>
</feature>
<dbReference type="PROSITE" id="PS00217">
    <property type="entry name" value="SUGAR_TRANSPORT_2"/>
    <property type="match status" value="1"/>
</dbReference>
<proteinExistence type="inferred from homology"/>
<dbReference type="PANTHER" id="PTHR43528">
    <property type="entry name" value="ALPHA-KETOGLUTARATE PERMEASE"/>
    <property type="match status" value="1"/>
</dbReference>
<evidence type="ECO:0000256" key="8">
    <source>
        <dbReference type="ARBA" id="ARBA00023136"/>
    </source>
</evidence>
<keyword evidence="4" id="KW-1003">Cell membrane</keyword>